<dbReference type="InterPro" id="IPR053177">
    <property type="entry name" value="ADP-glucose_phosphorylase"/>
</dbReference>
<sequence length="338" mass="38930">MKKPLNHQPQLRQDLTSGDWVLFSPKRGTRPDQFRSGEKIQRASKSKCIFETPEKAGGGGIIASYPDLKKWRIQIVPNKYPVVSDRSDKAKIYKHRSYSYIEGYGHHELIITKDHDANFTKLSIVDANMLFNAFRERYKHIAKDKNTAYISIFQNWGPKTGASIYHPHYQILSTPILPPAAERSLSNSRKFHRKSKKCVHCDQIEVAREDHRILHEDELSIAFAPYAPKEPFEFRVSPRAHSPYFEDSSEYEVHSVMKSLQAALGKLEKVSKNVNYNLYIHTSPVKHKKLYSFYHWHVQVIPREITPRLGVSGGFEFTTGIEINSVLPEDAVKILNSK</sequence>
<evidence type="ECO:0000313" key="8">
    <source>
        <dbReference type="Proteomes" id="UP000178179"/>
    </source>
</evidence>
<protein>
    <submittedName>
        <fullName evidence="7">Uncharacterized protein</fullName>
    </submittedName>
</protein>
<dbReference type="Gene3D" id="3.30.428.10">
    <property type="entry name" value="HIT-like"/>
    <property type="match status" value="2"/>
</dbReference>
<dbReference type="InterPro" id="IPR001937">
    <property type="entry name" value="GalP_UDPtransf1"/>
</dbReference>
<feature type="active site" description="Tele-UMP-histidine intermediate" evidence="4">
    <location>
        <position position="168"/>
    </location>
</feature>
<dbReference type="InterPro" id="IPR011146">
    <property type="entry name" value="HIT-like"/>
</dbReference>
<accession>A0A1G1YWW6</accession>
<dbReference type="SUPFAM" id="SSF54197">
    <property type="entry name" value="HIT-like"/>
    <property type="match status" value="2"/>
</dbReference>
<evidence type="ECO:0000256" key="3">
    <source>
        <dbReference type="ARBA" id="ARBA00023277"/>
    </source>
</evidence>
<feature type="domain" description="HIT" evidence="6">
    <location>
        <begin position="210"/>
        <end position="303"/>
    </location>
</feature>
<dbReference type="PANTHER" id="PTHR42763">
    <property type="entry name" value="ADP-GLUCOSE PHOSPHORYLASE"/>
    <property type="match status" value="1"/>
</dbReference>
<dbReference type="PIRSF" id="PIRSF000808">
    <property type="entry name" value="GalT"/>
    <property type="match status" value="1"/>
</dbReference>
<keyword evidence="3" id="KW-0119">Carbohydrate metabolism</keyword>
<dbReference type="AlphaFoldDB" id="A0A1G1YWW6"/>
<comment type="caution">
    <text evidence="7">The sequence shown here is derived from an EMBL/GenBank/DDBJ whole genome shotgun (WGS) entry which is preliminary data.</text>
</comment>
<reference evidence="7 8" key="1">
    <citation type="journal article" date="2016" name="Nat. Commun.">
        <title>Thousands of microbial genomes shed light on interconnected biogeochemical processes in an aquifer system.</title>
        <authorList>
            <person name="Anantharaman K."/>
            <person name="Brown C.T."/>
            <person name="Hug L.A."/>
            <person name="Sharon I."/>
            <person name="Castelle C.J."/>
            <person name="Probst A.J."/>
            <person name="Thomas B.C."/>
            <person name="Singh A."/>
            <person name="Wilkins M.J."/>
            <person name="Karaoz U."/>
            <person name="Brodie E.L."/>
            <person name="Williams K.H."/>
            <person name="Hubbard S.S."/>
            <person name="Banfield J.F."/>
        </authorList>
    </citation>
    <scope>NUCLEOTIDE SEQUENCE [LARGE SCALE GENOMIC DNA]</scope>
</reference>
<dbReference type="InterPro" id="IPR005849">
    <property type="entry name" value="GalP_Utransf_N"/>
</dbReference>
<evidence type="ECO:0000256" key="1">
    <source>
        <dbReference type="ARBA" id="ARBA00022679"/>
    </source>
</evidence>
<evidence type="ECO:0000313" key="7">
    <source>
        <dbReference type="EMBL" id="OGY56875.1"/>
    </source>
</evidence>
<dbReference type="Proteomes" id="UP000178179">
    <property type="component" value="Unassembled WGS sequence"/>
</dbReference>
<dbReference type="GO" id="GO:0008270">
    <property type="term" value="F:zinc ion binding"/>
    <property type="evidence" value="ECO:0007669"/>
    <property type="project" value="InterPro"/>
</dbReference>
<dbReference type="EMBL" id="MHIS01000005">
    <property type="protein sequence ID" value="OGY56875.1"/>
    <property type="molecule type" value="Genomic_DNA"/>
</dbReference>
<gene>
    <name evidence="7" type="ORF">A2119_00665</name>
</gene>
<feature type="domain" description="Galactose-1-phosphate uridyl transferase N-terminal" evidence="5">
    <location>
        <begin position="8"/>
        <end position="178"/>
    </location>
</feature>
<dbReference type="InterPro" id="IPR036265">
    <property type="entry name" value="HIT-like_sf"/>
</dbReference>
<dbReference type="GO" id="GO:0008108">
    <property type="term" value="F:UDP-glucose:hexose-1-phosphate uridylyltransferase activity"/>
    <property type="evidence" value="ECO:0007669"/>
    <property type="project" value="InterPro"/>
</dbReference>
<organism evidence="7 8">
    <name type="scientific">Candidatus Colwellbacteria bacterium GWA2_46_10</name>
    <dbReference type="NCBI Taxonomy" id="1797684"/>
    <lineage>
        <taxon>Bacteria</taxon>
        <taxon>Candidatus Colwelliibacteriota</taxon>
    </lineage>
</organism>
<dbReference type="Pfam" id="PF01230">
    <property type="entry name" value="HIT"/>
    <property type="match status" value="1"/>
</dbReference>
<evidence type="ECO:0000259" key="5">
    <source>
        <dbReference type="Pfam" id="PF01087"/>
    </source>
</evidence>
<dbReference type="Pfam" id="PF01087">
    <property type="entry name" value="GalP_UDP_transf"/>
    <property type="match status" value="1"/>
</dbReference>
<dbReference type="GO" id="GO:0006012">
    <property type="term" value="P:galactose metabolic process"/>
    <property type="evidence" value="ECO:0007669"/>
    <property type="project" value="InterPro"/>
</dbReference>
<evidence type="ECO:0000259" key="6">
    <source>
        <dbReference type="Pfam" id="PF01230"/>
    </source>
</evidence>
<proteinExistence type="predicted"/>
<evidence type="ECO:0000256" key="2">
    <source>
        <dbReference type="ARBA" id="ARBA00022695"/>
    </source>
</evidence>
<keyword evidence="2" id="KW-0548">Nucleotidyltransferase</keyword>
<dbReference type="PANTHER" id="PTHR42763:SF2">
    <property type="entry name" value="ADP-GLUCOSE PHOSPHORYLASE"/>
    <property type="match status" value="1"/>
</dbReference>
<keyword evidence="1" id="KW-0808">Transferase</keyword>
<name>A0A1G1YWW6_9BACT</name>
<evidence type="ECO:0000256" key="4">
    <source>
        <dbReference type="PIRSR" id="PIRSR000808-1"/>
    </source>
</evidence>